<dbReference type="Pfam" id="PF04916">
    <property type="entry name" value="Phospholip_B"/>
    <property type="match status" value="1"/>
</dbReference>
<comment type="similarity">
    <text evidence="1 7">Belongs to the phospholipase B-like family.</text>
</comment>
<evidence type="ECO:0000313" key="9">
    <source>
        <dbReference type="Proteomes" id="UP001152320"/>
    </source>
</evidence>
<feature type="chain" id="PRO_5040540086" description="Phospholipase B-like" evidence="7">
    <location>
        <begin position="27"/>
        <end position="547"/>
    </location>
</feature>
<keyword evidence="3 7" id="KW-0378">Hydrolase</keyword>
<protein>
    <recommendedName>
        <fullName evidence="7">Phospholipase B-like</fullName>
        <ecNumber evidence="7">3.1.1.-</ecNumber>
    </recommendedName>
</protein>
<dbReference type="PANTHER" id="PTHR12370:SF1">
    <property type="entry name" value="PHOSPHOLIPASE B-LIKE 1"/>
    <property type="match status" value="1"/>
</dbReference>
<feature type="signal peptide" evidence="7">
    <location>
        <begin position="1"/>
        <end position="26"/>
    </location>
</feature>
<keyword evidence="9" id="KW-1185">Reference proteome</keyword>
<dbReference type="AlphaFoldDB" id="A0A9Q1H6D1"/>
<accession>A0A9Q1H6D1</accession>
<reference evidence="8" key="1">
    <citation type="submission" date="2021-10" db="EMBL/GenBank/DDBJ databases">
        <title>Tropical sea cucumber genome reveals ecological adaptation and Cuvierian tubules defense mechanism.</title>
        <authorList>
            <person name="Chen T."/>
        </authorList>
    </citation>
    <scope>NUCLEOTIDE SEQUENCE</scope>
    <source>
        <strain evidence="8">Nanhai2018</strain>
        <tissue evidence="8">Muscle</tissue>
    </source>
</reference>
<keyword evidence="5 7" id="KW-0443">Lipid metabolism</keyword>
<dbReference type="GO" id="GO:0009395">
    <property type="term" value="P:phospholipid catabolic process"/>
    <property type="evidence" value="ECO:0007669"/>
    <property type="project" value="TreeGrafter"/>
</dbReference>
<evidence type="ECO:0000256" key="5">
    <source>
        <dbReference type="ARBA" id="ARBA00023098"/>
    </source>
</evidence>
<dbReference type="InterPro" id="IPR043042">
    <property type="entry name" value="PLipase_B-like_dom3"/>
</dbReference>
<keyword evidence="2 7" id="KW-0732">Signal</keyword>
<evidence type="ECO:0000256" key="3">
    <source>
        <dbReference type="ARBA" id="ARBA00022801"/>
    </source>
</evidence>
<evidence type="ECO:0000256" key="4">
    <source>
        <dbReference type="ARBA" id="ARBA00022963"/>
    </source>
</evidence>
<dbReference type="Proteomes" id="UP001152320">
    <property type="component" value="Chromosome 8"/>
</dbReference>
<evidence type="ECO:0000313" key="8">
    <source>
        <dbReference type="EMBL" id="KAJ8037242.1"/>
    </source>
</evidence>
<dbReference type="InterPro" id="IPR043040">
    <property type="entry name" value="PLipase_B-like_dom1"/>
</dbReference>
<dbReference type="PANTHER" id="PTHR12370">
    <property type="entry name" value="PHOSPHOLIPASE B-RELATED"/>
    <property type="match status" value="1"/>
</dbReference>
<dbReference type="InterPro" id="IPR007000">
    <property type="entry name" value="PLipase_B-like"/>
</dbReference>
<dbReference type="EC" id="3.1.1.-" evidence="7"/>
<dbReference type="OrthoDB" id="419508at2759"/>
<keyword evidence="6" id="KW-0325">Glycoprotein</keyword>
<dbReference type="Gene3D" id="2.10.70.60">
    <property type="entry name" value="Phospholipase B-like, domain 1"/>
    <property type="match status" value="1"/>
</dbReference>
<dbReference type="Gene3D" id="1.10.439.20">
    <property type="entry name" value="Phospholipase B-like, domain 2"/>
    <property type="match status" value="1"/>
</dbReference>
<sequence length="547" mass="62533">MEGHLFNVIFVSFIFIFSQAFNGVIAASSKGTEATVYKQNGQFVIKLGVLDKEGLAYGVYNDTFLTTGWGVLNVKAGYSSKKCPEKDVALAAGYLEGYLTSRQIFQHTVNINETFFRDLPEFAVKLKDFFQKQELWTRSMIKTHEDTDPYWRGISLIMSQYDGLVKGYNANPYQNKSLENFNFQILNGYGDMIDLKNVLMPETFVDWKHMTKSQLTKFIAENGHCSVLIKVLPGLENVYMSHSTWFYYQATLRIYKYYDLNVPGLASTKISFSSYPGFLESLDDFYHMSSGLTMLQTTNNVFNQSLYSAVVPESLLAWQRVRLANHLAHDGHSWGTLLKKYNSGTYNNQYMIVDRRKLKLKEAILDNALWVVEQIPTLVVYKDETDVLRAGYWPSYNVPFFEEIYNMSGYPDVVAMHGPDMSYQLAPRGKIFRRDQGSVKDMDTMKRIMRYNEYMTDPYSEGDPLNSICGRGDLLGKDATTMGCDDTKVSDLAMADKMQSYAMNGPTRFEGSLPPFSWTGQFANYSHLGLPDVYEFDFVTMQPMDLP</sequence>
<evidence type="ECO:0000256" key="6">
    <source>
        <dbReference type="ARBA" id="ARBA00023180"/>
    </source>
</evidence>
<dbReference type="Gene3D" id="3.60.60.20">
    <property type="match status" value="1"/>
</dbReference>
<organism evidence="8 9">
    <name type="scientific">Holothuria leucospilota</name>
    <name type="common">Black long sea cucumber</name>
    <name type="synonym">Mertensiothuria leucospilota</name>
    <dbReference type="NCBI Taxonomy" id="206669"/>
    <lineage>
        <taxon>Eukaryota</taxon>
        <taxon>Metazoa</taxon>
        <taxon>Echinodermata</taxon>
        <taxon>Eleutherozoa</taxon>
        <taxon>Echinozoa</taxon>
        <taxon>Holothuroidea</taxon>
        <taxon>Aspidochirotacea</taxon>
        <taxon>Aspidochirotida</taxon>
        <taxon>Holothuriidae</taxon>
        <taxon>Holothuria</taxon>
    </lineage>
</organism>
<keyword evidence="4 7" id="KW-0442">Lipid degradation</keyword>
<proteinExistence type="inferred from homology"/>
<dbReference type="InterPro" id="IPR043041">
    <property type="entry name" value="PLipase_B-like_dom2"/>
</dbReference>
<name>A0A9Q1H6D1_HOLLE</name>
<dbReference type="GO" id="GO:0004620">
    <property type="term" value="F:phospholipase activity"/>
    <property type="evidence" value="ECO:0007669"/>
    <property type="project" value="InterPro"/>
</dbReference>
<evidence type="ECO:0000256" key="1">
    <source>
        <dbReference type="ARBA" id="ARBA00007835"/>
    </source>
</evidence>
<dbReference type="EMBL" id="JAIZAY010000008">
    <property type="protein sequence ID" value="KAJ8037242.1"/>
    <property type="molecule type" value="Genomic_DNA"/>
</dbReference>
<gene>
    <name evidence="8" type="ORF">HOLleu_18012</name>
</gene>
<evidence type="ECO:0000256" key="7">
    <source>
        <dbReference type="RuleBase" id="RU364138"/>
    </source>
</evidence>
<comment type="caution">
    <text evidence="8">The sequence shown here is derived from an EMBL/GenBank/DDBJ whole genome shotgun (WGS) entry which is preliminary data.</text>
</comment>
<evidence type="ECO:0000256" key="2">
    <source>
        <dbReference type="ARBA" id="ARBA00022729"/>
    </source>
</evidence>
<dbReference type="GO" id="GO:0005576">
    <property type="term" value="C:extracellular region"/>
    <property type="evidence" value="ECO:0007669"/>
    <property type="project" value="TreeGrafter"/>
</dbReference>
<comment type="function">
    <text evidence="7">Putative phospholipase.</text>
</comment>